<dbReference type="InterPro" id="IPR036179">
    <property type="entry name" value="Ig-like_dom_sf"/>
</dbReference>
<dbReference type="AlphaFoldDB" id="A0AAQ4EGN6"/>
<evidence type="ECO:0000259" key="1">
    <source>
        <dbReference type="PROSITE" id="PS50835"/>
    </source>
</evidence>
<dbReference type="InterPro" id="IPR013783">
    <property type="entry name" value="Ig-like_fold"/>
</dbReference>
<proteinExistence type="predicted"/>
<dbReference type="PANTHER" id="PTHR15360">
    <property type="entry name" value="PLATELET-DERIVED GROWTH FACTOR RECEPTOR LIKE"/>
    <property type="match status" value="1"/>
</dbReference>
<dbReference type="Pfam" id="PF00047">
    <property type="entry name" value="ig"/>
    <property type="match status" value="1"/>
</dbReference>
<keyword evidence="3" id="KW-1185">Reference proteome</keyword>
<feature type="domain" description="Ig-like" evidence="1">
    <location>
        <begin position="92"/>
        <end position="196"/>
    </location>
</feature>
<name>A0AAQ4EGN6_AMBAM</name>
<dbReference type="Gene3D" id="2.60.40.10">
    <property type="entry name" value="Immunoglobulins"/>
    <property type="match status" value="2"/>
</dbReference>
<protein>
    <recommendedName>
        <fullName evidence="1">Ig-like domain-containing protein</fullName>
    </recommendedName>
</protein>
<evidence type="ECO:0000313" key="3">
    <source>
        <dbReference type="Proteomes" id="UP001321473"/>
    </source>
</evidence>
<accession>A0AAQ4EGN6</accession>
<dbReference type="PROSITE" id="PS50835">
    <property type="entry name" value="IG_LIKE"/>
    <property type="match status" value="1"/>
</dbReference>
<dbReference type="Proteomes" id="UP001321473">
    <property type="component" value="Unassembled WGS sequence"/>
</dbReference>
<sequence length="197" mass="22186">MRHGELSAVPCVPTDSGAKLQLWKNLGQGEMKEVSLALAFVEFDPMRGFIIYYPHSYNAGHFVCNGSVPGHVYNDSSMAMVLAYLTSVDIVPKVKFEKGINFDPVPNGSFTLNCTVTVEAVAIFNMSWDYPNKSSSRMEVKTHVRLNKALDPERFMLFVVTSQLTVRDVKRSDEGWYTCSCRDYDGKAYNHSVFVYV</sequence>
<gene>
    <name evidence="2" type="ORF">V5799_011646</name>
</gene>
<dbReference type="InterPro" id="IPR042495">
    <property type="entry name" value="PDGFRL"/>
</dbReference>
<dbReference type="PANTHER" id="PTHR15360:SF4">
    <property type="entry name" value="PROTEIN KINASE DOMAIN-CONTAINING PROTEIN"/>
    <property type="match status" value="1"/>
</dbReference>
<organism evidence="2 3">
    <name type="scientific">Amblyomma americanum</name>
    <name type="common">Lone star tick</name>
    <dbReference type="NCBI Taxonomy" id="6943"/>
    <lineage>
        <taxon>Eukaryota</taxon>
        <taxon>Metazoa</taxon>
        <taxon>Ecdysozoa</taxon>
        <taxon>Arthropoda</taxon>
        <taxon>Chelicerata</taxon>
        <taxon>Arachnida</taxon>
        <taxon>Acari</taxon>
        <taxon>Parasitiformes</taxon>
        <taxon>Ixodida</taxon>
        <taxon>Ixodoidea</taxon>
        <taxon>Ixodidae</taxon>
        <taxon>Amblyomminae</taxon>
        <taxon>Amblyomma</taxon>
    </lineage>
</organism>
<dbReference type="InterPro" id="IPR013151">
    <property type="entry name" value="Immunoglobulin_dom"/>
</dbReference>
<comment type="caution">
    <text evidence="2">The sequence shown here is derived from an EMBL/GenBank/DDBJ whole genome shotgun (WGS) entry which is preliminary data.</text>
</comment>
<dbReference type="SUPFAM" id="SSF48726">
    <property type="entry name" value="Immunoglobulin"/>
    <property type="match status" value="1"/>
</dbReference>
<evidence type="ECO:0000313" key="2">
    <source>
        <dbReference type="EMBL" id="KAK8773821.1"/>
    </source>
</evidence>
<dbReference type="EMBL" id="JARKHS020016303">
    <property type="protein sequence ID" value="KAK8773821.1"/>
    <property type="molecule type" value="Genomic_DNA"/>
</dbReference>
<dbReference type="InterPro" id="IPR007110">
    <property type="entry name" value="Ig-like_dom"/>
</dbReference>
<reference evidence="2 3" key="1">
    <citation type="journal article" date="2023" name="Arcadia Sci">
        <title>De novo assembly of a long-read Amblyomma americanum tick genome.</title>
        <authorList>
            <person name="Chou S."/>
            <person name="Poskanzer K.E."/>
            <person name="Rollins M."/>
            <person name="Thuy-Boun P.S."/>
        </authorList>
    </citation>
    <scope>NUCLEOTIDE SEQUENCE [LARGE SCALE GENOMIC DNA]</scope>
    <source>
        <strain evidence="2">F_SG_1</strain>
        <tissue evidence="2">Salivary glands</tissue>
    </source>
</reference>